<gene>
    <name evidence="2" type="ORF">EVOR1521_LOCUS8729</name>
</gene>
<dbReference type="Proteomes" id="UP001178507">
    <property type="component" value="Unassembled WGS sequence"/>
</dbReference>
<comment type="caution">
    <text evidence="2">The sequence shown here is derived from an EMBL/GenBank/DDBJ whole genome shotgun (WGS) entry which is preliminary data.</text>
</comment>
<dbReference type="EMBL" id="CAUJNA010000757">
    <property type="protein sequence ID" value="CAJ1380898.1"/>
    <property type="molecule type" value="Genomic_DNA"/>
</dbReference>
<feature type="signal peptide" evidence="1">
    <location>
        <begin position="1"/>
        <end position="17"/>
    </location>
</feature>
<feature type="chain" id="PRO_5041392571" evidence="1">
    <location>
        <begin position="18"/>
        <end position="343"/>
    </location>
</feature>
<accession>A0AA36MW03</accession>
<keyword evidence="3" id="KW-1185">Reference proteome</keyword>
<reference evidence="2" key="1">
    <citation type="submission" date="2023-08" db="EMBL/GenBank/DDBJ databases">
        <authorList>
            <person name="Chen Y."/>
            <person name="Shah S."/>
            <person name="Dougan E. K."/>
            <person name="Thang M."/>
            <person name="Chan C."/>
        </authorList>
    </citation>
    <scope>NUCLEOTIDE SEQUENCE</scope>
</reference>
<keyword evidence="1" id="KW-0732">Signal</keyword>
<name>A0AA36MW03_9DINO</name>
<evidence type="ECO:0000313" key="2">
    <source>
        <dbReference type="EMBL" id="CAJ1380898.1"/>
    </source>
</evidence>
<dbReference type="AlphaFoldDB" id="A0AA36MW03"/>
<evidence type="ECO:0000313" key="3">
    <source>
        <dbReference type="Proteomes" id="UP001178507"/>
    </source>
</evidence>
<evidence type="ECO:0000256" key="1">
    <source>
        <dbReference type="SAM" id="SignalP"/>
    </source>
</evidence>
<dbReference type="SUPFAM" id="SSF101898">
    <property type="entry name" value="NHL repeat"/>
    <property type="match status" value="1"/>
</dbReference>
<dbReference type="InterPro" id="IPR011042">
    <property type="entry name" value="6-blade_b-propeller_TolB-like"/>
</dbReference>
<protein>
    <submittedName>
        <fullName evidence="2">Uncharacterized protein</fullName>
    </submittedName>
</protein>
<dbReference type="Gene3D" id="2.120.10.30">
    <property type="entry name" value="TolB, C-terminal domain"/>
    <property type="match status" value="2"/>
</dbReference>
<proteinExistence type="predicted"/>
<organism evidence="2 3">
    <name type="scientific">Effrenium voratum</name>
    <dbReference type="NCBI Taxonomy" id="2562239"/>
    <lineage>
        <taxon>Eukaryota</taxon>
        <taxon>Sar</taxon>
        <taxon>Alveolata</taxon>
        <taxon>Dinophyceae</taxon>
        <taxon>Suessiales</taxon>
        <taxon>Symbiodiniaceae</taxon>
        <taxon>Effrenium</taxon>
    </lineage>
</organism>
<sequence length="343" mass="35666">MRTSCVFLALAVQGAAGFGESQKFLVVSSPATGHLAYAKFPADGSPLAADGQAMKTLIKSGLVFPQGIAIDNHRGRLFVADPNQTGLVMYPLTSNGDTLSVGGSKIIADNVQTRAVSVDGLGNVVFSDEPTSRILRVSAKMIDEGTTVPEVIYDGSAVPSLKSPGGVASDNYFVYWLNKAGAPQAGTLIRGLQYATAETIRNATAGVQMLANNALKCYGVCIAGGNLFYTDETAKLYGVNRAATSRHVVTTISSQLQAPRGCAHDGAGTVYVADKTQNAVFQFAANMDPLEPNTALAKAADLQGAFGLAIFDAAGAPSCVELRSLGRIPSGSLLAFQAKTRHT</sequence>